<comment type="subcellular location">
    <subcellularLocation>
        <location evidence="1">Nucleus</location>
    </subcellularLocation>
</comment>
<dbReference type="PANTHER" id="PTHR23155:SF1094">
    <property type="entry name" value="OS11G0686400 PROTEIN"/>
    <property type="match status" value="1"/>
</dbReference>
<keyword evidence="6" id="KW-0611">Plant defense</keyword>
<feature type="domain" description="WRKY" evidence="13">
    <location>
        <begin position="1187"/>
        <end position="1244"/>
    </location>
</feature>
<dbReference type="GO" id="GO:0043565">
    <property type="term" value="F:sequence-specific DNA binding"/>
    <property type="evidence" value="ECO:0007669"/>
    <property type="project" value="InterPro"/>
</dbReference>
<dbReference type="InterPro" id="IPR055414">
    <property type="entry name" value="LRR_R13L4/SHOC2-like"/>
</dbReference>
<dbReference type="GO" id="GO:0042742">
    <property type="term" value="P:defense response to bacterium"/>
    <property type="evidence" value="ECO:0007669"/>
    <property type="project" value="UniProtKB-ARBA"/>
</dbReference>
<keyword evidence="5" id="KW-0547">Nucleotide-binding</keyword>
<dbReference type="Pfam" id="PF18052">
    <property type="entry name" value="Rx_N"/>
    <property type="match status" value="1"/>
</dbReference>
<dbReference type="GO" id="GO:0043531">
    <property type="term" value="F:ADP binding"/>
    <property type="evidence" value="ECO:0007669"/>
    <property type="project" value="InterPro"/>
</dbReference>
<comment type="similarity">
    <text evidence="2">Belongs to the disease resistance NB-LRR family.</text>
</comment>
<dbReference type="InterPro" id="IPR002182">
    <property type="entry name" value="NB-ARC"/>
</dbReference>
<dbReference type="OMA" id="QEEAHGT"/>
<dbReference type="Proteomes" id="UP000298652">
    <property type="component" value="Chromosome 2"/>
</dbReference>
<dbReference type="InterPro" id="IPR032675">
    <property type="entry name" value="LRR_dom_sf"/>
</dbReference>
<dbReference type="InterPro" id="IPR036576">
    <property type="entry name" value="WRKY_dom_sf"/>
</dbReference>
<keyword evidence="3" id="KW-0433">Leucine-rich repeat</keyword>
<dbReference type="Pfam" id="PF23598">
    <property type="entry name" value="LRR_14"/>
    <property type="match status" value="1"/>
</dbReference>
<dbReference type="PRINTS" id="PR00364">
    <property type="entry name" value="DISEASERSIST"/>
</dbReference>
<dbReference type="PANTHER" id="PTHR23155">
    <property type="entry name" value="DISEASE RESISTANCE PROTEIN RP"/>
    <property type="match status" value="1"/>
</dbReference>
<keyword evidence="11" id="KW-0539">Nucleus</keyword>
<dbReference type="SUPFAM" id="SSF118290">
    <property type="entry name" value="WRKY DNA-binding domain"/>
    <property type="match status" value="2"/>
</dbReference>
<feature type="domain" description="WRKY" evidence="13">
    <location>
        <begin position="1066"/>
        <end position="1134"/>
    </location>
</feature>
<evidence type="ECO:0000256" key="11">
    <source>
        <dbReference type="ARBA" id="ARBA00023242"/>
    </source>
</evidence>
<dbReference type="SUPFAM" id="SSF52058">
    <property type="entry name" value="L domain-like"/>
    <property type="match status" value="1"/>
</dbReference>
<sequence>MLEGCRLTSPVMMPCSDVLILIGIRQEVASNLVDSTARDLSSSTEKLLGLQEISSMEDQTRPLDGTIWKLPGKLSRLLCHGCILPKGVENEIPLIKHDLEEILAILSNLDDDHAMMVRCWRKEVRELSYDIEDFINQYEHAKAGSWTGSIPRRKIIQRHNSRTTLYRLREKLRHRLWIANKIREFSVRSQEVLQRHSMYNLNSIAGSSSRRCAGAHFTSSHPTPCWDGNTPIGISATMDKLEERLMKMYDEGHQKLKVVSIVGFGGIGKTTLANELYRKLGRQFECRAFLRTSQKPDMRRILISMLSQVRPQQSPDNWTVHSLISTIRTHLQDKRYFVIVEDLWATSTWDILKCALPDDSCCSRILMTTEIEDLALQSCGYDPNYIFKLNPLGEDDSRKLFFSSVFGPQQECPPEHREVYCDIIRKCGGLPLAIVTIASIFAGQLNVKEQMDYLNKSLGCSLITNATLEGIKQVIDLSYNNLPQHLKACILYTGLYEEDIIIWRDDLVNQWIAEGFICATGGQDKQEISRAYFDELVGRKMIQPVHTNDNGEVLSCVVHYMVLNLIVTYKSMEENFITVVHHSQANSTLADKVRRLSLHFGNAEDVIPPSNMRLSQVRTLVYFGVCRCMPYILQFHLLQVLILHFWGDKDNISWDLTRISELFRLRYLMVSSNVTLDLRTQMHGLQYLETLKIDARVRAVPSDIVHLSGLLNLSLPTQTNLPSRMGHMTSLRTLEYFDLSTNTMENVQSLITLSNLRELQLTCSTVQPENLNNKMQFLLNSIGRLSNLTSLNLVPRTSSCANSLDDAGAASITVSDSISSMPTPTLLQSLEVSPRICIFLCLPKWIGQLCKLCTLKVGVRKLARNDIDVLRGMPLLAVLSLYVHTKPASRIVIGKTGFPVIRYFKFKCCDPLLKFEEDAMPHLRKLKLVFNAHSADLQSTIPVGIDFLSELKEFSVKIGGAGPDKSHRRAAELAIREAIMVHGRCQRVNVRCVQHIIGGKEGQSCITTHDDHDSYEHDEIMPDNSGQEVLCAVKEAGTIPLPGKKEGNNDADNRKRRKTLVKDILTSSSDGDDGHSWRKYGQKEIPGSKHPRAYFRCTDRHSIGCNATKQVQRTDGDPNLFAVRYYGEHTCDYRSETTVRVEMEQSSITELGVNSVNPSTSSACSTSSVSSRRSMIRGNVKTSKPDDDGYFWKEYVREDILGAKYPRSYYHCVCRHTEGCRATKQVQRTDADPLVFDVIYNGEHTCKQTAHFTDENKSLSVPLDPPTPGLSEMLSAEDTAKISFDKFRGLFNDDCPIKGKIDVDTPWGNMKLPISKEGGTTRIKKEEEDDGNDN</sequence>
<organism evidence="14 15">
    <name type="scientific">Setaria viridis</name>
    <name type="common">Green bristlegrass</name>
    <name type="synonym">Setaria italica subsp. viridis</name>
    <dbReference type="NCBI Taxonomy" id="4556"/>
    <lineage>
        <taxon>Eukaryota</taxon>
        <taxon>Viridiplantae</taxon>
        <taxon>Streptophyta</taxon>
        <taxon>Embryophyta</taxon>
        <taxon>Tracheophyta</taxon>
        <taxon>Spermatophyta</taxon>
        <taxon>Magnoliopsida</taxon>
        <taxon>Liliopsida</taxon>
        <taxon>Poales</taxon>
        <taxon>Poaceae</taxon>
        <taxon>PACMAD clade</taxon>
        <taxon>Panicoideae</taxon>
        <taxon>Panicodae</taxon>
        <taxon>Paniceae</taxon>
        <taxon>Cenchrinae</taxon>
        <taxon>Setaria</taxon>
    </lineage>
</organism>
<dbReference type="InterPro" id="IPR041118">
    <property type="entry name" value="Rx_N"/>
</dbReference>
<accession>A0A4U6W557</accession>
<dbReference type="InterPro" id="IPR058922">
    <property type="entry name" value="WHD_DRP"/>
</dbReference>
<keyword evidence="8" id="KW-0175">Coiled coil</keyword>
<evidence type="ECO:0000259" key="13">
    <source>
        <dbReference type="PROSITE" id="PS50811"/>
    </source>
</evidence>
<gene>
    <name evidence="14" type="ORF">SEVIR_2G181400v2</name>
</gene>
<dbReference type="Gene3D" id="3.80.10.10">
    <property type="entry name" value="Ribonuclease Inhibitor"/>
    <property type="match status" value="1"/>
</dbReference>
<keyword evidence="15" id="KW-1185">Reference proteome</keyword>
<dbReference type="EMBL" id="CM016553">
    <property type="protein sequence ID" value="TKW32647.1"/>
    <property type="molecule type" value="Genomic_DNA"/>
</dbReference>
<evidence type="ECO:0000313" key="15">
    <source>
        <dbReference type="Proteomes" id="UP000298652"/>
    </source>
</evidence>
<evidence type="ECO:0000256" key="8">
    <source>
        <dbReference type="ARBA" id="ARBA00023054"/>
    </source>
</evidence>
<keyword evidence="10" id="KW-0804">Transcription</keyword>
<protein>
    <recommendedName>
        <fullName evidence="13">WRKY domain-containing protein</fullName>
    </recommendedName>
</protein>
<dbReference type="InterPro" id="IPR027417">
    <property type="entry name" value="P-loop_NTPase"/>
</dbReference>
<evidence type="ECO:0000256" key="12">
    <source>
        <dbReference type="SAM" id="MobiDB-lite"/>
    </source>
</evidence>
<keyword evidence="7" id="KW-0805">Transcription regulation</keyword>
<evidence type="ECO:0000256" key="2">
    <source>
        <dbReference type="ARBA" id="ARBA00008894"/>
    </source>
</evidence>
<feature type="region of interest" description="Disordered" evidence="12">
    <location>
        <begin position="1312"/>
        <end position="1334"/>
    </location>
</feature>
<dbReference type="Pfam" id="PF23559">
    <property type="entry name" value="WHD_DRP"/>
    <property type="match status" value="1"/>
</dbReference>
<evidence type="ECO:0000256" key="7">
    <source>
        <dbReference type="ARBA" id="ARBA00023015"/>
    </source>
</evidence>
<dbReference type="SMART" id="SM00774">
    <property type="entry name" value="WRKY"/>
    <property type="match status" value="2"/>
</dbReference>
<dbReference type="InterPro" id="IPR044974">
    <property type="entry name" value="Disease_R_plants"/>
</dbReference>
<dbReference type="GO" id="GO:0003700">
    <property type="term" value="F:DNA-binding transcription factor activity"/>
    <property type="evidence" value="ECO:0007669"/>
    <property type="project" value="InterPro"/>
</dbReference>
<dbReference type="Pfam" id="PF00931">
    <property type="entry name" value="NB-ARC"/>
    <property type="match status" value="1"/>
</dbReference>
<name>A0A4U6W557_SETVI</name>
<dbReference type="SUPFAM" id="SSF52540">
    <property type="entry name" value="P-loop containing nucleoside triphosphate hydrolases"/>
    <property type="match status" value="1"/>
</dbReference>
<dbReference type="Gene3D" id="2.20.25.80">
    <property type="entry name" value="WRKY domain"/>
    <property type="match status" value="2"/>
</dbReference>
<evidence type="ECO:0000256" key="10">
    <source>
        <dbReference type="ARBA" id="ARBA00023163"/>
    </source>
</evidence>
<dbReference type="PROSITE" id="PS50811">
    <property type="entry name" value="WRKY"/>
    <property type="match status" value="2"/>
</dbReference>
<evidence type="ECO:0000256" key="6">
    <source>
        <dbReference type="ARBA" id="ARBA00022821"/>
    </source>
</evidence>
<evidence type="ECO:0000313" key="14">
    <source>
        <dbReference type="EMBL" id="TKW32647.1"/>
    </source>
</evidence>
<keyword evidence="9" id="KW-0238">DNA-binding</keyword>
<dbReference type="Gramene" id="TKW32647">
    <property type="protein sequence ID" value="TKW32647"/>
    <property type="gene ID" value="SEVIR_2G181400v2"/>
</dbReference>
<evidence type="ECO:0000256" key="3">
    <source>
        <dbReference type="ARBA" id="ARBA00022614"/>
    </source>
</evidence>
<dbReference type="InterPro" id="IPR042197">
    <property type="entry name" value="Apaf_helical"/>
</dbReference>
<keyword evidence="4" id="KW-0677">Repeat</keyword>
<evidence type="ECO:0000256" key="5">
    <source>
        <dbReference type="ARBA" id="ARBA00022741"/>
    </source>
</evidence>
<dbReference type="Gene3D" id="3.40.50.300">
    <property type="entry name" value="P-loop containing nucleotide triphosphate hydrolases"/>
    <property type="match status" value="1"/>
</dbReference>
<proteinExistence type="inferred from homology"/>
<dbReference type="GO" id="GO:0002758">
    <property type="term" value="P:innate immune response-activating signaling pathway"/>
    <property type="evidence" value="ECO:0007669"/>
    <property type="project" value="UniProtKB-ARBA"/>
</dbReference>
<dbReference type="GO" id="GO:0009626">
    <property type="term" value="P:plant-type hypersensitive response"/>
    <property type="evidence" value="ECO:0007669"/>
    <property type="project" value="UniProtKB-ARBA"/>
</dbReference>
<dbReference type="Gene3D" id="1.10.8.430">
    <property type="entry name" value="Helical domain of apoptotic protease-activating factors"/>
    <property type="match status" value="1"/>
</dbReference>
<dbReference type="Pfam" id="PF03106">
    <property type="entry name" value="WRKY"/>
    <property type="match status" value="2"/>
</dbReference>
<reference evidence="14" key="1">
    <citation type="submission" date="2019-03" db="EMBL/GenBank/DDBJ databases">
        <title>WGS assembly of Setaria viridis.</title>
        <authorList>
            <person name="Huang P."/>
            <person name="Jenkins J."/>
            <person name="Grimwood J."/>
            <person name="Barry K."/>
            <person name="Healey A."/>
            <person name="Mamidi S."/>
            <person name="Sreedasyam A."/>
            <person name="Shu S."/>
            <person name="Feldman M."/>
            <person name="Wu J."/>
            <person name="Yu Y."/>
            <person name="Chen C."/>
            <person name="Johnson J."/>
            <person name="Rokhsar D."/>
            <person name="Baxter I."/>
            <person name="Schmutz J."/>
            <person name="Brutnell T."/>
            <person name="Kellogg E."/>
        </authorList>
    </citation>
    <scope>NUCLEOTIDE SEQUENCE [LARGE SCALE GENOMIC DNA]</scope>
</reference>
<feature type="region of interest" description="Disordered" evidence="12">
    <location>
        <begin position="1063"/>
        <end position="1085"/>
    </location>
</feature>
<dbReference type="InterPro" id="IPR003657">
    <property type="entry name" value="WRKY_dom"/>
</dbReference>
<dbReference type="Gene3D" id="1.20.5.4130">
    <property type="match status" value="1"/>
</dbReference>
<evidence type="ECO:0000256" key="1">
    <source>
        <dbReference type="ARBA" id="ARBA00004123"/>
    </source>
</evidence>
<dbReference type="FunFam" id="1.10.10.10:FF:000322">
    <property type="entry name" value="Probable disease resistance protein At1g63360"/>
    <property type="match status" value="1"/>
</dbReference>
<dbReference type="GO" id="GO:0005634">
    <property type="term" value="C:nucleus"/>
    <property type="evidence" value="ECO:0007669"/>
    <property type="project" value="UniProtKB-SubCell"/>
</dbReference>
<evidence type="ECO:0000256" key="4">
    <source>
        <dbReference type="ARBA" id="ARBA00022737"/>
    </source>
</evidence>
<evidence type="ECO:0000256" key="9">
    <source>
        <dbReference type="ARBA" id="ARBA00023125"/>
    </source>
</evidence>